<accession>X6P0E3</accession>
<keyword evidence="1" id="KW-0812">Transmembrane</keyword>
<gene>
    <name evidence="2" type="ORF">RFI_05512</name>
</gene>
<reference evidence="2 3" key="1">
    <citation type="journal article" date="2013" name="Curr. Biol.">
        <title>The Genome of the Foraminiferan Reticulomyxa filosa.</title>
        <authorList>
            <person name="Glockner G."/>
            <person name="Hulsmann N."/>
            <person name="Schleicher M."/>
            <person name="Noegel A.A."/>
            <person name="Eichinger L."/>
            <person name="Gallinger C."/>
            <person name="Pawlowski J."/>
            <person name="Sierra R."/>
            <person name="Euteneuer U."/>
            <person name="Pillet L."/>
            <person name="Moustafa A."/>
            <person name="Platzer M."/>
            <person name="Groth M."/>
            <person name="Szafranski K."/>
            <person name="Schliwa M."/>
        </authorList>
    </citation>
    <scope>NUCLEOTIDE SEQUENCE [LARGE SCALE GENOMIC DNA]</scope>
</reference>
<dbReference type="EMBL" id="ASPP01004819">
    <property type="protein sequence ID" value="ETO31608.1"/>
    <property type="molecule type" value="Genomic_DNA"/>
</dbReference>
<keyword evidence="1" id="KW-0472">Membrane</keyword>
<sequence length="138" mass="16671">MGYPLQLHEIYAILLYCGKSCSSQFSYDQITFKHFKWVYLDHFLQFHERREESETELSCGLKGVRFENIEKEIKSDSITIFLPLLRKESLLIFFIFTILLKIAKKEKMLFHWLICVMIQPSLIRIWLIFQFNCLNKYC</sequence>
<evidence type="ECO:0000313" key="3">
    <source>
        <dbReference type="Proteomes" id="UP000023152"/>
    </source>
</evidence>
<feature type="transmembrane region" description="Helical" evidence="1">
    <location>
        <begin position="109"/>
        <end position="129"/>
    </location>
</feature>
<protein>
    <submittedName>
        <fullName evidence="2">Uncharacterized protein</fullName>
    </submittedName>
</protein>
<organism evidence="2 3">
    <name type="scientific">Reticulomyxa filosa</name>
    <dbReference type="NCBI Taxonomy" id="46433"/>
    <lineage>
        <taxon>Eukaryota</taxon>
        <taxon>Sar</taxon>
        <taxon>Rhizaria</taxon>
        <taxon>Retaria</taxon>
        <taxon>Foraminifera</taxon>
        <taxon>Monothalamids</taxon>
        <taxon>Reticulomyxidae</taxon>
        <taxon>Reticulomyxa</taxon>
    </lineage>
</organism>
<dbReference type="AlphaFoldDB" id="X6P0E3"/>
<keyword evidence="1" id="KW-1133">Transmembrane helix</keyword>
<evidence type="ECO:0000256" key="1">
    <source>
        <dbReference type="SAM" id="Phobius"/>
    </source>
</evidence>
<keyword evidence="3" id="KW-1185">Reference proteome</keyword>
<dbReference type="OrthoDB" id="9990006at2759"/>
<evidence type="ECO:0000313" key="2">
    <source>
        <dbReference type="EMBL" id="ETO31608.1"/>
    </source>
</evidence>
<dbReference type="Proteomes" id="UP000023152">
    <property type="component" value="Unassembled WGS sequence"/>
</dbReference>
<name>X6P0E3_RETFI</name>
<comment type="caution">
    <text evidence="2">The sequence shown here is derived from an EMBL/GenBank/DDBJ whole genome shotgun (WGS) entry which is preliminary data.</text>
</comment>
<proteinExistence type="predicted"/>